<evidence type="ECO:0000313" key="2">
    <source>
        <dbReference type="EMBL" id="PMB68967.1"/>
    </source>
</evidence>
<accession>A0A2N6NNW3</accession>
<sequence length="63" mass="7150">MTTADDDPYYQCNQRAIVLASTWAAQAVLTMMAVQIWKGVADFRRIVEDERRIAFATGARRPC</sequence>
<proteinExistence type="predicted"/>
<dbReference type="EMBL" id="MRVG01000005">
    <property type="protein sequence ID" value="PMB68967.1"/>
    <property type="molecule type" value="Genomic_DNA"/>
</dbReference>
<name>A0A2N6NNW3_BEABA</name>
<comment type="caution">
    <text evidence="2">The sequence shown here is derived from an EMBL/GenBank/DDBJ whole genome shotgun (WGS) entry which is preliminary data.</text>
</comment>
<feature type="transmembrane region" description="Helical" evidence="1">
    <location>
        <begin position="16"/>
        <end position="37"/>
    </location>
</feature>
<dbReference type="AlphaFoldDB" id="A0A2N6NNW3"/>
<protein>
    <submittedName>
        <fullName evidence="2">Uncharacterized protein</fullName>
    </submittedName>
</protein>
<keyword evidence="1" id="KW-1133">Transmembrane helix</keyword>
<evidence type="ECO:0000256" key="1">
    <source>
        <dbReference type="SAM" id="Phobius"/>
    </source>
</evidence>
<keyword evidence="1" id="KW-0472">Membrane</keyword>
<evidence type="ECO:0000313" key="3">
    <source>
        <dbReference type="Proteomes" id="UP000235728"/>
    </source>
</evidence>
<reference evidence="2 3" key="1">
    <citation type="journal article" date="2016" name="Appl. Microbiol. Biotechnol.">
        <title>Characterization of T-DNA insertion mutants with decreased virulence in the entomopathogenic fungus Beauveria bassiana JEF-007.</title>
        <authorList>
            <person name="Kim S."/>
            <person name="Lee S.J."/>
            <person name="Nai Y.S."/>
            <person name="Yu J.S."/>
            <person name="Lee M.R."/>
            <person name="Yang Y.T."/>
            <person name="Kim J.S."/>
        </authorList>
    </citation>
    <scope>NUCLEOTIDE SEQUENCE [LARGE SCALE GENOMIC DNA]</scope>
    <source>
        <strain evidence="2 3">JEF-007</strain>
    </source>
</reference>
<keyword evidence="1" id="KW-0812">Transmembrane</keyword>
<organism evidence="2 3">
    <name type="scientific">Beauveria bassiana</name>
    <name type="common">White muscardine disease fungus</name>
    <name type="synonym">Tritirachium shiotae</name>
    <dbReference type="NCBI Taxonomy" id="176275"/>
    <lineage>
        <taxon>Eukaryota</taxon>
        <taxon>Fungi</taxon>
        <taxon>Dikarya</taxon>
        <taxon>Ascomycota</taxon>
        <taxon>Pezizomycotina</taxon>
        <taxon>Sordariomycetes</taxon>
        <taxon>Hypocreomycetidae</taxon>
        <taxon>Hypocreales</taxon>
        <taxon>Cordycipitaceae</taxon>
        <taxon>Beauveria</taxon>
    </lineage>
</organism>
<dbReference type="Proteomes" id="UP000235728">
    <property type="component" value="Unassembled WGS sequence"/>
</dbReference>
<gene>
    <name evidence="2" type="ORF">BM221_005553</name>
</gene>